<gene>
    <name evidence="5" type="ORF">SAMN05428998_1535</name>
</gene>
<dbReference type="InterPro" id="IPR052359">
    <property type="entry name" value="HTH-type_reg/antitoxin"/>
</dbReference>
<evidence type="ECO:0000256" key="1">
    <source>
        <dbReference type="ARBA" id="ARBA00023015"/>
    </source>
</evidence>
<keyword evidence="1" id="KW-0805">Transcription regulation</keyword>
<sequence length="108" mass="11936">MATKTHRAESDILATVHESVSGLHKAGLVDQATMRSFEALCLTTVEKLSPAEIRALREREQVSQAVFSRYLNVRKDAVSKWERGEKHPDGPSLKLLNLVKAKGLQAIA</sequence>
<keyword evidence="6" id="KW-1185">Reference proteome</keyword>
<dbReference type="Gene3D" id="1.10.260.40">
    <property type="entry name" value="lambda repressor-like DNA-binding domains"/>
    <property type="match status" value="1"/>
</dbReference>
<protein>
    <submittedName>
        <fullName evidence="5">Transcriptional regulator, XRE family</fullName>
    </submittedName>
</protein>
<evidence type="ECO:0000259" key="4">
    <source>
        <dbReference type="PROSITE" id="PS50943"/>
    </source>
</evidence>
<dbReference type="STRING" id="560819.SAMN05428998_1535"/>
<dbReference type="EMBL" id="FWZX01000053">
    <property type="protein sequence ID" value="SMF84117.1"/>
    <property type="molecule type" value="Genomic_DNA"/>
</dbReference>
<dbReference type="Proteomes" id="UP000192917">
    <property type="component" value="Unassembled WGS sequence"/>
</dbReference>
<dbReference type="Pfam" id="PF01381">
    <property type="entry name" value="HTH_3"/>
    <property type="match status" value="1"/>
</dbReference>
<dbReference type="InterPro" id="IPR010982">
    <property type="entry name" value="Lambda_DNA-bd_dom_sf"/>
</dbReference>
<proteinExistence type="predicted"/>
<dbReference type="SUPFAM" id="SSF47413">
    <property type="entry name" value="lambda repressor-like DNA-binding domains"/>
    <property type="match status" value="1"/>
</dbReference>
<dbReference type="PROSITE" id="PS50943">
    <property type="entry name" value="HTH_CROC1"/>
    <property type="match status" value="1"/>
</dbReference>
<evidence type="ECO:0000256" key="2">
    <source>
        <dbReference type="ARBA" id="ARBA00023125"/>
    </source>
</evidence>
<keyword evidence="3" id="KW-0804">Transcription</keyword>
<evidence type="ECO:0000256" key="3">
    <source>
        <dbReference type="ARBA" id="ARBA00023163"/>
    </source>
</evidence>
<dbReference type="PANTHER" id="PTHR36511:SF3">
    <property type="entry name" value="ANTITOXIN HIGA-2"/>
    <property type="match status" value="1"/>
</dbReference>
<dbReference type="AlphaFoldDB" id="A0A1Y6CRV1"/>
<accession>A0A1Y6CRV1</accession>
<name>A0A1Y6CRV1_9PROT</name>
<dbReference type="GO" id="GO:0003677">
    <property type="term" value="F:DNA binding"/>
    <property type="evidence" value="ECO:0007669"/>
    <property type="project" value="UniProtKB-KW"/>
</dbReference>
<dbReference type="PANTHER" id="PTHR36511">
    <property type="entry name" value="MERR FAMILY BACTERIAL REGULATORY PROTEIN"/>
    <property type="match status" value="1"/>
</dbReference>
<dbReference type="CDD" id="cd00093">
    <property type="entry name" value="HTH_XRE"/>
    <property type="match status" value="1"/>
</dbReference>
<evidence type="ECO:0000313" key="6">
    <source>
        <dbReference type="Proteomes" id="UP000192917"/>
    </source>
</evidence>
<organism evidence="5 6">
    <name type="scientific">Tistlia consotensis USBA 355</name>
    <dbReference type="NCBI Taxonomy" id="560819"/>
    <lineage>
        <taxon>Bacteria</taxon>
        <taxon>Pseudomonadati</taxon>
        <taxon>Pseudomonadota</taxon>
        <taxon>Alphaproteobacteria</taxon>
        <taxon>Rhodospirillales</taxon>
        <taxon>Rhodovibrionaceae</taxon>
        <taxon>Tistlia</taxon>
    </lineage>
</organism>
<dbReference type="RefSeq" id="WP_085127285.1">
    <property type="nucleotide sequence ID" value="NZ_FWZX01000053.1"/>
</dbReference>
<dbReference type="InterPro" id="IPR001387">
    <property type="entry name" value="Cro/C1-type_HTH"/>
</dbReference>
<keyword evidence="2" id="KW-0238">DNA-binding</keyword>
<feature type="domain" description="HTH cro/C1-type" evidence="4">
    <location>
        <begin position="53"/>
        <end position="96"/>
    </location>
</feature>
<evidence type="ECO:0000313" key="5">
    <source>
        <dbReference type="EMBL" id="SMF84117.1"/>
    </source>
</evidence>
<reference evidence="5 6" key="1">
    <citation type="submission" date="2017-04" db="EMBL/GenBank/DDBJ databases">
        <authorList>
            <person name="Afonso C.L."/>
            <person name="Miller P.J."/>
            <person name="Scott M.A."/>
            <person name="Spackman E."/>
            <person name="Goraichik I."/>
            <person name="Dimitrov K.M."/>
            <person name="Suarez D.L."/>
            <person name="Swayne D.E."/>
        </authorList>
    </citation>
    <scope>NUCLEOTIDE SEQUENCE [LARGE SCALE GENOMIC DNA]</scope>
    <source>
        <strain evidence="5 6">USBA 355</strain>
    </source>
</reference>